<dbReference type="InterPro" id="IPR027275">
    <property type="entry name" value="PRC-brl_dom"/>
</dbReference>
<dbReference type="AlphaFoldDB" id="A0A364Y282"/>
<dbReference type="EMBL" id="QMFY01000008">
    <property type="protein sequence ID" value="RAW00070.1"/>
    <property type="molecule type" value="Genomic_DNA"/>
</dbReference>
<dbReference type="Gene3D" id="2.30.30.240">
    <property type="entry name" value="PRC-barrel domain"/>
    <property type="match status" value="1"/>
</dbReference>
<evidence type="ECO:0000259" key="1">
    <source>
        <dbReference type="Pfam" id="PF05239"/>
    </source>
</evidence>
<dbReference type="Pfam" id="PF05239">
    <property type="entry name" value="PRC"/>
    <property type="match status" value="1"/>
</dbReference>
<evidence type="ECO:0000313" key="3">
    <source>
        <dbReference type="Proteomes" id="UP000251889"/>
    </source>
</evidence>
<sequence>MLNQNKGGTMALQEKSYDVDNRTGTNHEGPYANTPVRRLTATSIIGDSVENAAGDDLGKIDNLMVNLNTGEIEYVVLEFGSFLGIGGKLFAIPFSELTLDAERELFILNRDKDYLKDTPGFDKAHWPDTNDHSYFNDVNTYWGSPRAYY</sequence>
<feature type="domain" description="PRC-barrel" evidence="1">
    <location>
        <begin position="40"/>
        <end position="113"/>
    </location>
</feature>
<accession>A0A364Y282</accession>
<proteinExistence type="predicted"/>
<dbReference type="SUPFAM" id="SSF50346">
    <property type="entry name" value="PRC-barrel domain"/>
    <property type="match status" value="1"/>
</dbReference>
<dbReference type="OrthoDB" id="286778at2"/>
<dbReference type="PANTHER" id="PTHR36505:SF1">
    <property type="entry name" value="BLR1072 PROTEIN"/>
    <property type="match status" value="1"/>
</dbReference>
<protein>
    <submittedName>
        <fullName evidence="2">PRC-barrel domain containing protein</fullName>
    </submittedName>
</protein>
<dbReference type="RefSeq" id="WP_112747908.1">
    <property type="nucleotide sequence ID" value="NZ_QMFY01000008.1"/>
</dbReference>
<dbReference type="InterPro" id="IPR011033">
    <property type="entry name" value="PRC_barrel-like_sf"/>
</dbReference>
<keyword evidence="3" id="KW-1185">Reference proteome</keyword>
<comment type="caution">
    <text evidence="2">The sequence shown here is derived from an EMBL/GenBank/DDBJ whole genome shotgun (WGS) entry which is preliminary data.</text>
</comment>
<organism evidence="2 3">
    <name type="scientific">Pseudochryseolinea flava</name>
    <dbReference type="NCBI Taxonomy" id="2059302"/>
    <lineage>
        <taxon>Bacteria</taxon>
        <taxon>Pseudomonadati</taxon>
        <taxon>Bacteroidota</taxon>
        <taxon>Cytophagia</taxon>
        <taxon>Cytophagales</taxon>
        <taxon>Fulvivirgaceae</taxon>
        <taxon>Pseudochryseolinea</taxon>
    </lineage>
</organism>
<evidence type="ECO:0000313" key="2">
    <source>
        <dbReference type="EMBL" id="RAW00070.1"/>
    </source>
</evidence>
<gene>
    <name evidence="2" type="ORF">DQQ10_16075</name>
</gene>
<reference evidence="2 3" key="1">
    <citation type="submission" date="2018-06" db="EMBL/GenBank/DDBJ databases">
        <title>Chryseolinea flavus sp. nov., a member of the phylum Bacteroidetes isolated from soil.</title>
        <authorList>
            <person name="Li Y."/>
            <person name="Wang J."/>
        </authorList>
    </citation>
    <scope>NUCLEOTIDE SEQUENCE [LARGE SCALE GENOMIC DNA]</scope>
    <source>
        <strain evidence="2 3">SDU1-6</strain>
    </source>
</reference>
<name>A0A364Y282_9BACT</name>
<dbReference type="PANTHER" id="PTHR36505">
    <property type="entry name" value="BLR1072 PROTEIN"/>
    <property type="match status" value="1"/>
</dbReference>
<dbReference type="Proteomes" id="UP000251889">
    <property type="component" value="Unassembled WGS sequence"/>
</dbReference>